<organism evidence="2 3">
    <name type="scientific">Corchorus capsularis</name>
    <name type="common">Jute</name>
    <dbReference type="NCBI Taxonomy" id="210143"/>
    <lineage>
        <taxon>Eukaryota</taxon>
        <taxon>Viridiplantae</taxon>
        <taxon>Streptophyta</taxon>
        <taxon>Embryophyta</taxon>
        <taxon>Tracheophyta</taxon>
        <taxon>Spermatophyta</taxon>
        <taxon>Magnoliopsida</taxon>
        <taxon>eudicotyledons</taxon>
        <taxon>Gunneridae</taxon>
        <taxon>Pentapetalae</taxon>
        <taxon>rosids</taxon>
        <taxon>malvids</taxon>
        <taxon>Malvales</taxon>
        <taxon>Malvaceae</taxon>
        <taxon>Grewioideae</taxon>
        <taxon>Apeibeae</taxon>
        <taxon>Corchorus</taxon>
    </lineage>
</organism>
<evidence type="ECO:0000313" key="3">
    <source>
        <dbReference type="Proteomes" id="UP000188268"/>
    </source>
</evidence>
<sequence length="28" mass="3047">ARFKANPAFSGKANNRYDTYDKGRAGGN</sequence>
<evidence type="ECO:0000313" key="2">
    <source>
        <dbReference type="EMBL" id="OMP03874.1"/>
    </source>
</evidence>
<evidence type="ECO:0000256" key="1">
    <source>
        <dbReference type="SAM" id="MobiDB-lite"/>
    </source>
</evidence>
<comment type="caution">
    <text evidence="2">The sequence shown here is derived from an EMBL/GenBank/DDBJ whole genome shotgun (WGS) entry which is preliminary data.</text>
</comment>
<dbReference type="Proteomes" id="UP000188268">
    <property type="component" value="Unassembled WGS sequence"/>
</dbReference>
<name>A0A1R3K9Y7_COCAP</name>
<dbReference type="EMBL" id="AWWV01005911">
    <property type="protein sequence ID" value="OMP03874.1"/>
    <property type="molecule type" value="Genomic_DNA"/>
</dbReference>
<keyword evidence="3" id="KW-1185">Reference proteome</keyword>
<reference evidence="2 3" key="1">
    <citation type="submission" date="2013-09" db="EMBL/GenBank/DDBJ databases">
        <title>Corchorus capsularis genome sequencing.</title>
        <authorList>
            <person name="Alam M."/>
            <person name="Haque M.S."/>
            <person name="Islam M.S."/>
            <person name="Emdad E.M."/>
            <person name="Islam M.M."/>
            <person name="Ahmed B."/>
            <person name="Halim A."/>
            <person name="Hossen Q.M.M."/>
            <person name="Hossain M.Z."/>
            <person name="Ahmed R."/>
            <person name="Khan M.M."/>
            <person name="Islam R."/>
            <person name="Rashid M.M."/>
            <person name="Khan S.A."/>
            <person name="Rahman M.S."/>
            <person name="Alam M."/>
        </authorList>
    </citation>
    <scope>NUCLEOTIDE SEQUENCE [LARGE SCALE GENOMIC DNA]</scope>
    <source>
        <strain evidence="3">cv. CVL-1</strain>
        <tissue evidence="2">Whole seedling</tissue>
    </source>
</reference>
<protein>
    <submittedName>
        <fullName evidence="2">Uncharacterized protein</fullName>
    </submittedName>
</protein>
<gene>
    <name evidence="2" type="ORF">CCACVL1_02237</name>
</gene>
<dbReference type="AlphaFoldDB" id="A0A1R3K9Y7"/>
<feature type="region of interest" description="Disordered" evidence="1">
    <location>
        <begin position="1"/>
        <end position="28"/>
    </location>
</feature>
<feature type="compositionally biased region" description="Basic and acidic residues" evidence="1">
    <location>
        <begin position="18"/>
        <end position="28"/>
    </location>
</feature>
<feature type="non-terminal residue" evidence="2">
    <location>
        <position position="1"/>
    </location>
</feature>
<accession>A0A1R3K9Y7</accession>
<dbReference type="Gramene" id="OMP03874">
    <property type="protein sequence ID" value="OMP03874"/>
    <property type="gene ID" value="CCACVL1_02237"/>
</dbReference>
<proteinExistence type="predicted"/>